<dbReference type="GO" id="GO:0005829">
    <property type="term" value="C:cytosol"/>
    <property type="evidence" value="ECO:0007669"/>
    <property type="project" value="TreeGrafter"/>
</dbReference>
<keyword evidence="1" id="KW-0472">Membrane</keyword>
<evidence type="ECO:0000259" key="3">
    <source>
        <dbReference type="PROSITE" id="PS50056"/>
    </source>
</evidence>
<feature type="transmembrane region" description="Helical" evidence="1">
    <location>
        <begin position="60"/>
        <end position="78"/>
    </location>
</feature>
<dbReference type="InterPro" id="IPR004363">
    <property type="entry name" value="Methylgl_synth"/>
</dbReference>
<dbReference type="PROSITE" id="PS50146">
    <property type="entry name" value="DAGK"/>
    <property type="match status" value="1"/>
</dbReference>
<evidence type="ECO:0000259" key="4">
    <source>
        <dbReference type="PROSITE" id="PS50146"/>
    </source>
</evidence>
<dbReference type="GO" id="GO:0019242">
    <property type="term" value="P:methylglyoxal biosynthetic process"/>
    <property type="evidence" value="ECO:0007669"/>
    <property type="project" value="InterPro"/>
</dbReference>
<dbReference type="Pfam" id="PF00781">
    <property type="entry name" value="DAGK_cat"/>
    <property type="match status" value="1"/>
</dbReference>
<dbReference type="Gene3D" id="2.60.200.40">
    <property type="match status" value="1"/>
</dbReference>
<dbReference type="PROSITE" id="PS50054">
    <property type="entry name" value="TYR_PHOSPHATASE_DUAL"/>
    <property type="match status" value="1"/>
</dbReference>
<feature type="domain" description="DAGKc" evidence="4">
    <location>
        <begin position="236"/>
        <end position="369"/>
    </location>
</feature>
<dbReference type="InterPro" id="IPR017438">
    <property type="entry name" value="ATP-NAD_kinase_N"/>
</dbReference>
<feature type="domain" description="Tyrosine-protein phosphatase" evidence="2">
    <location>
        <begin position="88"/>
        <end position="235"/>
    </location>
</feature>
<feature type="transmembrane region" description="Helical" evidence="1">
    <location>
        <begin position="30"/>
        <end position="48"/>
    </location>
</feature>
<dbReference type="InterPro" id="IPR029021">
    <property type="entry name" value="Prot-tyrosine_phosphatase-like"/>
</dbReference>
<dbReference type="eggNOG" id="COG2453">
    <property type="taxonomic scope" value="Bacteria"/>
</dbReference>
<accession>K6XYJ9</accession>
<feature type="domain" description="Tyrosine specific protein phosphatases" evidence="3">
    <location>
        <begin position="155"/>
        <end position="224"/>
    </location>
</feature>
<dbReference type="GO" id="GO:0016301">
    <property type="term" value="F:kinase activity"/>
    <property type="evidence" value="ECO:0007669"/>
    <property type="project" value="InterPro"/>
</dbReference>
<dbReference type="RefSeq" id="WP_008846523.1">
    <property type="nucleotide sequence ID" value="NZ_BAEN01000076.1"/>
</dbReference>
<dbReference type="eggNOG" id="COG1597">
    <property type="taxonomic scope" value="Bacteria"/>
</dbReference>
<dbReference type="InterPro" id="IPR000387">
    <property type="entry name" value="Tyr_Pase_dom"/>
</dbReference>
<dbReference type="SMART" id="SM00046">
    <property type="entry name" value="DAGKc"/>
    <property type="match status" value="1"/>
</dbReference>
<dbReference type="OrthoDB" id="142078at2"/>
<dbReference type="SUPFAM" id="SSF111331">
    <property type="entry name" value="NAD kinase/diacylglycerol kinase-like"/>
    <property type="match status" value="1"/>
</dbReference>
<organism evidence="5 6">
    <name type="scientific">Aliiglaciecola lipolytica E3</name>
    <dbReference type="NCBI Taxonomy" id="1127673"/>
    <lineage>
        <taxon>Bacteria</taxon>
        <taxon>Pseudomonadati</taxon>
        <taxon>Pseudomonadota</taxon>
        <taxon>Gammaproteobacteria</taxon>
        <taxon>Alteromonadales</taxon>
        <taxon>Alteromonadaceae</taxon>
        <taxon>Aliiglaciecola</taxon>
    </lineage>
</organism>
<dbReference type="STRING" id="1127673.GLIP_4110"/>
<dbReference type="SUPFAM" id="SSF52799">
    <property type="entry name" value="(Phosphotyrosine protein) phosphatases II"/>
    <property type="match status" value="1"/>
</dbReference>
<name>K6XYJ9_9ALTE</name>
<dbReference type="Gene3D" id="3.40.50.10330">
    <property type="entry name" value="Probable inorganic polyphosphate/atp-NAD kinase, domain 1"/>
    <property type="match status" value="1"/>
</dbReference>
<comment type="caution">
    <text evidence="5">The sequence shown here is derived from an EMBL/GenBank/DDBJ whole genome shotgun (WGS) entry which is preliminary data.</text>
</comment>
<feature type="transmembrane region" description="Helical" evidence="1">
    <location>
        <begin position="7"/>
        <end position="24"/>
    </location>
</feature>
<dbReference type="SMART" id="SM00195">
    <property type="entry name" value="DSPc"/>
    <property type="match status" value="1"/>
</dbReference>
<protein>
    <recommendedName>
        <fullName evidence="7">Methylglyoxal synthase</fullName>
    </recommendedName>
</protein>
<evidence type="ECO:0000256" key="1">
    <source>
        <dbReference type="SAM" id="Phobius"/>
    </source>
</evidence>
<dbReference type="InterPro" id="IPR016064">
    <property type="entry name" value="NAD/diacylglycerol_kinase_sf"/>
</dbReference>
<dbReference type="Proteomes" id="UP000006334">
    <property type="component" value="Unassembled WGS sequence"/>
</dbReference>
<proteinExistence type="predicted"/>
<evidence type="ECO:0000313" key="6">
    <source>
        <dbReference type="Proteomes" id="UP000006334"/>
    </source>
</evidence>
<reference evidence="5 6" key="1">
    <citation type="journal article" date="2017" name="Antonie Van Leeuwenhoek">
        <title>Rhizobium rhizosphaerae sp. nov., a novel species isolated from rice rhizosphere.</title>
        <authorList>
            <person name="Zhao J.J."/>
            <person name="Zhang J."/>
            <person name="Zhang R.J."/>
            <person name="Zhang C.W."/>
            <person name="Yin H.Q."/>
            <person name="Zhang X.X."/>
        </authorList>
    </citation>
    <scope>NUCLEOTIDE SEQUENCE [LARGE SCALE GENOMIC DNA]</scope>
    <source>
        <strain evidence="5 6">E3</strain>
    </source>
</reference>
<dbReference type="InterPro" id="IPR045540">
    <property type="entry name" value="YegS/DAGK_C"/>
</dbReference>
<dbReference type="Pfam" id="PF19279">
    <property type="entry name" value="YegS_C"/>
    <property type="match status" value="1"/>
</dbReference>
<dbReference type="InterPro" id="IPR001206">
    <property type="entry name" value="Diacylglycerol_kinase_cat_dom"/>
</dbReference>
<keyword evidence="1" id="KW-1133">Transmembrane helix</keyword>
<dbReference type="Gene3D" id="3.90.190.10">
    <property type="entry name" value="Protein tyrosine phosphatase superfamily"/>
    <property type="match status" value="1"/>
</dbReference>
<keyword evidence="6" id="KW-1185">Reference proteome</keyword>
<dbReference type="PROSITE" id="PS50056">
    <property type="entry name" value="TYR_PHOSPHATASE_2"/>
    <property type="match status" value="1"/>
</dbReference>
<sequence>MFITKYYGLGALFSFLLAYLSGFLVLKVLFIWIGLSLTAVTIAYLFHSPKIFRKKIDGSIPYYIKWIFVPFLIGTQAYNARERKNDSVPAIQKVRDNLYLACRLFPSDMPELNHLKVKAVLDVTAEFDGLDVSAHGENMDYLNVPVLDHQSPSKEVLMEAIRWLDNHISDDRAVVVHCALGRGRSVLVMAAYLLSKSPELTVDQALEEINLSRSTARLNKFQLKKLKKLHESGVLTQKNKLAIVVNPVAGGGKWQDNEDEIIQRLSPHFELEVYQTTPEKSGAEMAKLAISEGAKQVIACGGDGTLTEVASQLVGTDLTLGIIPMGTANALAHALYGASSKVTPIVIACDAIIAGNVLQIDTAQCNDELTLLVVGIGFEQRMIEEADRDEKNNNGQLAYLGALYDAIATNDAAELTIQIDDQEPKTIHTGSLVIANAAPATTVLAQGGGLPDFTDGLLDVTWLVRTETAGENYLKLAQLALRTMFENDSDESIVHARAQRVKISGNGKLKYVVDGENRQAESIEVIQKPRSLKVFSQPEA</sequence>
<dbReference type="EMBL" id="BAEN01000076">
    <property type="protein sequence ID" value="GAC16721.1"/>
    <property type="molecule type" value="Genomic_DNA"/>
</dbReference>
<dbReference type="PANTHER" id="PTHR30492:SF0">
    <property type="entry name" value="METHYLGLYOXAL SYNTHASE"/>
    <property type="match status" value="1"/>
</dbReference>
<dbReference type="NCBIfam" id="NF009025">
    <property type="entry name" value="PRK12361.1"/>
    <property type="match status" value="1"/>
</dbReference>
<dbReference type="Pfam" id="PF00782">
    <property type="entry name" value="DSPc"/>
    <property type="match status" value="1"/>
</dbReference>
<dbReference type="PANTHER" id="PTHR30492">
    <property type="entry name" value="METHYLGLYOXAL SYNTHASE"/>
    <property type="match status" value="1"/>
</dbReference>
<evidence type="ECO:0000313" key="5">
    <source>
        <dbReference type="EMBL" id="GAC16721.1"/>
    </source>
</evidence>
<dbReference type="AlphaFoldDB" id="K6XYJ9"/>
<gene>
    <name evidence="5" type="ORF">GLIP_4110</name>
</gene>
<dbReference type="FunFam" id="3.90.190.10:FF:000157">
    <property type="entry name" value="Protein-tyrosine phosphatase"/>
    <property type="match status" value="1"/>
</dbReference>
<evidence type="ECO:0000259" key="2">
    <source>
        <dbReference type="PROSITE" id="PS50054"/>
    </source>
</evidence>
<keyword evidence="1" id="KW-0812">Transmembrane</keyword>
<dbReference type="InterPro" id="IPR000340">
    <property type="entry name" value="Dual-sp_phosphatase_cat-dom"/>
</dbReference>
<evidence type="ECO:0008006" key="7">
    <source>
        <dbReference type="Google" id="ProtNLM"/>
    </source>
</evidence>
<dbReference type="InterPro" id="IPR020422">
    <property type="entry name" value="TYR_PHOSPHATASE_DUAL_dom"/>
</dbReference>
<dbReference type="GO" id="GO:0008929">
    <property type="term" value="F:methylglyoxal synthase activity"/>
    <property type="evidence" value="ECO:0007669"/>
    <property type="project" value="InterPro"/>
</dbReference>